<feature type="transmembrane region" description="Helical" evidence="12">
    <location>
        <begin position="126"/>
        <end position="147"/>
    </location>
</feature>
<keyword evidence="4 12" id="KW-1003">Cell membrane</keyword>
<keyword evidence="7 12" id="KW-0479">Metal-binding</keyword>
<evidence type="ECO:0000256" key="9">
    <source>
        <dbReference type="ARBA" id="ARBA00022989"/>
    </source>
</evidence>
<evidence type="ECO:0000256" key="11">
    <source>
        <dbReference type="ARBA" id="ARBA00023136"/>
    </source>
</evidence>
<evidence type="ECO:0000256" key="4">
    <source>
        <dbReference type="ARBA" id="ARBA00022475"/>
    </source>
</evidence>
<keyword evidence="10 12" id="KW-0408">Iron</keyword>
<comment type="caution">
    <text evidence="13">The sequence shown here is derived from an EMBL/GenBank/DDBJ whole genome shotgun (WGS) entry which is preliminary data.</text>
</comment>
<dbReference type="Pfam" id="PF01654">
    <property type="entry name" value="Cyt_bd_oxida_I"/>
    <property type="match status" value="1"/>
</dbReference>
<dbReference type="Proteomes" id="UP001257909">
    <property type="component" value="Unassembled WGS sequence"/>
</dbReference>
<evidence type="ECO:0000256" key="10">
    <source>
        <dbReference type="ARBA" id="ARBA00023004"/>
    </source>
</evidence>
<evidence type="ECO:0000256" key="3">
    <source>
        <dbReference type="ARBA" id="ARBA00022448"/>
    </source>
</evidence>
<feature type="transmembrane region" description="Helical" evidence="12">
    <location>
        <begin position="96"/>
        <end position="119"/>
    </location>
</feature>
<name>A0ABU1VY99_9GAMM</name>
<feature type="transmembrane region" description="Helical" evidence="12">
    <location>
        <begin position="356"/>
        <end position="378"/>
    </location>
</feature>
<evidence type="ECO:0000256" key="5">
    <source>
        <dbReference type="ARBA" id="ARBA00022617"/>
    </source>
</evidence>
<evidence type="ECO:0000256" key="1">
    <source>
        <dbReference type="ARBA" id="ARBA00004651"/>
    </source>
</evidence>
<dbReference type="GO" id="GO:0016491">
    <property type="term" value="F:oxidoreductase activity"/>
    <property type="evidence" value="ECO:0007669"/>
    <property type="project" value="UniProtKB-KW"/>
</dbReference>
<feature type="transmembrane region" description="Helical" evidence="12">
    <location>
        <begin position="12"/>
        <end position="36"/>
    </location>
</feature>
<accession>A0ABU1VY99</accession>
<evidence type="ECO:0000256" key="12">
    <source>
        <dbReference type="PIRNR" id="PIRNR006446"/>
    </source>
</evidence>
<keyword evidence="14" id="KW-1185">Reference proteome</keyword>
<keyword evidence="6 12" id="KW-0812">Transmembrane</keyword>
<evidence type="ECO:0000313" key="14">
    <source>
        <dbReference type="Proteomes" id="UP001257909"/>
    </source>
</evidence>
<keyword evidence="5 12" id="KW-0349">Heme</keyword>
<evidence type="ECO:0000313" key="13">
    <source>
        <dbReference type="EMBL" id="MDR7120695.1"/>
    </source>
</evidence>
<reference evidence="13 14" key="1">
    <citation type="submission" date="2023-07" db="EMBL/GenBank/DDBJ databases">
        <title>Sorghum-associated microbial communities from plants grown in Nebraska, USA.</title>
        <authorList>
            <person name="Schachtman D."/>
        </authorList>
    </citation>
    <scope>NUCLEOTIDE SEQUENCE [LARGE SCALE GENOMIC DNA]</scope>
    <source>
        <strain evidence="13 14">4138</strain>
    </source>
</reference>
<keyword evidence="3 12" id="KW-0813">Transport</keyword>
<keyword evidence="13" id="KW-0560">Oxidoreductase</keyword>
<dbReference type="RefSeq" id="WP_310276503.1">
    <property type="nucleotide sequence ID" value="NZ_JAVDWR010000004.1"/>
</dbReference>
<dbReference type="PANTHER" id="PTHR30365:SF14">
    <property type="entry name" value="CYTOCHROME BD MENAQUINOL OXIDASE SUBUNIT I-RELATED"/>
    <property type="match status" value="1"/>
</dbReference>
<dbReference type="PIRSF" id="PIRSF006446">
    <property type="entry name" value="Cyt_quinol_oxidase_1"/>
    <property type="match status" value="1"/>
</dbReference>
<dbReference type="InterPro" id="IPR002585">
    <property type="entry name" value="Cyt-d_ubiquinol_oxidase_su_1"/>
</dbReference>
<evidence type="ECO:0000256" key="2">
    <source>
        <dbReference type="ARBA" id="ARBA00009819"/>
    </source>
</evidence>
<feature type="transmembrane region" description="Helical" evidence="12">
    <location>
        <begin position="183"/>
        <end position="206"/>
    </location>
</feature>
<protein>
    <submittedName>
        <fullName evidence="13">Cytochrome d ubiquinol oxidase subunit I</fullName>
        <ecNumber evidence="13">1.10.3.-</ecNumber>
    </submittedName>
</protein>
<comment type="similarity">
    <text evidence="2 12">Belongs to the cytochrome ubiquinol oxidase subunit 1 family.</text>
</comment>
<proteinExistence type="inferred from homology"/>
<keyword evidence="8 12" id="KW-0249">Electron transport</keyword>
<sequence>MELDVSILSRLQFAFTVSFHIIFPSITIGLATLIAIWEGLWLKTGNPQYLQLAKFWIKPFAITFGMGVVSGIVLSYEFGTNFSKFSEMAGAVIGPLMAYEVLTAFFLEAGFLGVMLFGWQRVSAKMHFFATVTVAVGTWISAFWIIAANSWMQTPQGHQFVDGKFEVVSWMEVIFNPSMPYRFFHMLLAAFITATFVVMATHAWYLRKGQHIDFGRKGLSMTLWIALLLTPQQAWVGDLHGLNVKEHQPVKLAAMEGIWAEKEANVPLLLFALPDMKAEKNHYEIAVPGLASLILTHSWDGELQGLKSVPAADRPNVPMVFFSFRIMVGIGMLMLGVALLGAYLRWRGTLYQSNWFLWPVSFMAPTGIIAVLAGWYVVEIGRQPWIIYGLVRTSEVVSPLPAERVLFSLTLFVLTYSLLFGVYLYFMRKLIKKGPAPVDHLQQQRIGVKASGYALSFTKTLATDAETSNSPATDPKGAN</sequence>
<evidence type="ECO:0000256" key="6">
    <source>
        <dbReference type="ARBA" id="ARBA00022692"/>
    </source>
</evidence>
<keyword evidence="11 12" id="KW-0472">Membrane</keyword>
<comment type="subcellular location">
    <subcellularLocation>
        <location evidence="12">Cell inner membrane</location>
    </subcellularLocation>
    <subcellularLocation>
        <location evidence="1">Cell membrane</location>
        <topology evidence="1">Multi-pass membrane protein</topology>
    </subcellularLocation>
</comment>
<organism evidence="13 14">
    <name type="scientific">Rheinheimera soli</name>
    <dbReference type="NCBI Taxonomy" id="443616"/>
    <lineage>
        <taxon>Bacteria</taxon>
        <taxon>Pseudomonadati</taxon>
        <taxon>Pseudomonadota</taxon>
        <taxon>Gammaproteobacteria</taxon>
        <taxon>Chromatiales</taxon>
        <taxon>Chromatiaceae</taxon>
        <taxon>Rheinheimera</taxon>
    </lineage>
</organism>
<feature type="transmembrane region" description="Helical" evidence="12">
    <location>
        <begin position="56"/>
        <end position="76"/>
    </location>
</feature>
<feature type="transmembrane region" description="Helical" evidence="12">
    <location>
        <begin position="405"/>
        <end position="426"/>
    </location>
</feature>
<keyword evidence="9 12" id="KW-1133">Transmembrane helix</keyword>
<gene>
    <name evidence="13" type="ORF">J2W69_001633</name>
</gene>
<dbReference type="EC" id="1.10.3.-" evidence="13"/>
<dbReference type="PANTHER" id="PTHR30365">
    <property type="entry name" value="CYTOCHROME D UBIQUINOL OXIDASE"/>
    <property type="match status" value="1"/>
</dbReference>
<feature type="transmembrane region" description="Helical" evidence="12">
    <location>
        <begin position="218"/>
        <end position="236"/>
    </location>
</feature>
<dbReference type="EMBL" id="JAVDWR010000004">
    <property type="protein sequence ID" value="MDR7120695.1"/>
    <property type="molecule type" value="Genomic_DNA"/>
</dbReference>
<evidence type="ECO:0000256" key="8">
    <source>
        <dbReference type="ARBA" id="ARBA00022982"/>
    </source>
</evidence>
<feature type="transmembrane region" description="Helical" evidence="12">
    <location>
        <begin position="322"/>
        <end position="344"/>
    </location>
</feature>
<evidence type="ECO:0000256" key="7">
    <source>
        <dbReference type="ARBA" id="ARBA00022723"/>
    </source>
</evidence>